<dbReference type="GO" id="GO:0080120">
    <property type="term" value="P:CAAX-box protein maturation"/>
    <property type="evidence" value="ECO:0007669"/>
    <property type="project" value="UniProtKB-ARBA"/>
</dbReference>
<dbReference type="RefSeq" id="WP_095642390.1">
    <property type="nucleotide sequence ID" value="NZ_LMVO01000034.1"/>
</dbReference>
<keyword evidence="1" id="KW-0812">Transmembrane</keyword>
<feature type="domain" description="CAAX prenyl protease 2/Lysostaphin resistance protein A-like" evidence="2">
    <location>
        <begin position="190"/>
        <end position="290"/>
    </location>
</feature>
<name>A0AAX0Q724_9EURY</name>
<feature type="transmembrane region" description="Helical" evidence="1">
    <location>
        <begin position="77"/>
        <end position="94"/>
    </location>
</feature>
<dbReference type="EMBL" id="LMVO01000034">
    <property type="protein sequence ID" value="PAV08950.1"/>
    <property type="molecule type" value="Genomic_DNA"/>
</dbReference>
<feature type="transmembrane region" description="Helical" evidence="1">
    <location>
        <begin position="254"/>
        <end position="272"/>
    </location>
</feature>
<keyword evidence="4" id="KW-1185">Reference proteome</keyword>
<reference evidence="3 4" key="1">
    <citation type="journal article" date="2017" name="BMC Genomics">
        <title>Genomic analysis of methanogenic archaea reveals a shift towards energy conservation.</title>
        <authorList>
            <person name="Gilmore S.P."/>
            <person name="Henske J.K."/>
            <person name="Sexton J.A."/>
            <person name="Solomon K.V."/>
            <person name="Seppala S."/>
            <person name="Yoo J.I."/>
            <person name="Huyett L.M."/>
            <person name="Pressman A."/>
            <person name="Cogan J.Z."/>
            <person name="Kivenson V."/>
            <person name="Peng X."/>
            <person name="Tan Y."/>
            <person name="Valentine D.L."/>
            <person name="O'Malley M.A."/>
        </authorList>
    </citation>
    <scope>NUCLEOTIDE SEQUENCE [LARGE SCALE GENOMIC DNA]</scope>
    <source>
        <strain evidence="3 4">XII</strain>
    </source>
</reference>
<comment type="caution">
    <text evidence="3">The sequence shown here is derived from an EMBL/GenBank/DDBJ whole genome shotgun (WGS) entry which is preliminary data.</text>
</comment>
<evidence type="ECO:0000313" key="4">
    <source>
        <dbReference type="Proteomes" id="UP000243820"/>
    </source>
</evidence>
<feature type="transmembrane region" description="Helical" evidence="1">
    <location>
        <begin position="303"/>
        <end position="322"/>
    </location>
</feature>
<gene>
    <name evidence="3" type="ORF">ASJ83_01210</name>
</gene>
<dbReference type="GO" id="GO:0004175">
    <property type="term" value="F:endopeptidase activity"/>
    <property type="evidence" value="ECO:0007669"/>
    <property type="project" value="UniProtKB-ARBA"/>
</dbReference>
<sequence>MIAAKPEKKQLTRELFAFLAITFAATYLLEIFVIMQEGSGILSSKWVLIPMYIPAVGAILCMVGFKSKALTRESKQFLAMFLLASAVTLVEGLYRPLLGTIGPLPLLTAIISVAAFLLVLLQNLRASGRRSLSDAKLSFGHNYRYYLIIPVIFSVLFILAYFMIHMLGLSLPTMEYSPGSFFVFIGMSVLTFVITWPKYFGEEYGWRFYLQDRVFALFGVYPGVVIVGIVWGLWHLPLMLVGLNFPDTPLAGNIMYIGWTIILGIIFSYAVLKTRSIWIAVLLHALTDAFIGTGSGLIANSNILIAFLPILLLMGIFAAVLIRSRVWKDETGSESIEKPSSL</sequence>
<evidence type="ECO:0000256" key="1">
    <source>
        <dbReference type="SAM" id="Phobius"/>
    </source>
</evidence>
<evidence type="ECO:0000259" key="2">
    <source>
        <dbReference type="Pfam" id="PF02517"/>
    </source>
</evidence>
<dbReference type="AlphaFoldDB" id="A0AAX0Q724"/>
<dbReference type="Proteomes" id="UP000243820">
    <property type="component" value="Unassembled WGS sequence"/>
</dbReference>
<feature type="transmembrane region" description="Helical" evidence="1">
    <location>
        <begin position="47"/>
        <end position="65"/>
    </location>
</feature>
<accession>A0AAX0Q724</accession>
<keyword evidence="1" id="KW-0472">Membrane</keyword>
<organism evidence="3 4">
    <name type="scientific">Methanocorpusculum parvum</name>
    <dbReference type="NCBI Taxonomy" id="2193"/>
    <lineage>
        <taxon>Archaea</taxon>
        <taxon>Methanobacteriati</taxon>
        <taxon>Methanobacteriota</taxon>
        <taxon>Stenosarchaea group</taxon>
        <taxon>Methanomicrobia</taxon>
        <taxon>Methanomicrobiales</taxon>
        <taxon>Methanocorpusculaceae</taxon>
        <taxon>Methanocorpusculum</taxon>
    </lineage>
</organism>
<feature type="transmembrane region" description="Helical" evidence="1">
    <location>
        <begin position="214"/>
        <end position="234"/>
    </location>
</feature>
<protein>
    <recommendedName>
        <fullName evidence="2">CAAX prenyl protease 2/Lysostaphin resistance protein A-like domain-containing protein</fullName>
    </recommendedName>
</protein>
<feature type="transmembrane region" description="Helical" evidence="1">
    <location>
        <begin position="15"/>
        <end position="35"/>
    </location>
</feature>
<feature type="transmembrane region" description="Helical" evidence="1">
    <location>
        <begin position="106"/>
        <end position="124"/>
    </location>
</feature>
<keyword evidence="1" id="KW-1133">Transmembrane helix</keyword>
<feature type="transmembrane region" description="Helical" evidence="1">
    <location>
        <begin position="176"/>
        <end position="194"/>
    </location>
</feature>
<dbReference type="PANTHER" id="PTHR35797:SF1">
    <property type="entry name" value="PROTEASE"/>
    <property type="match status" value="1"/>
</dbReference>
<dbReference type="Pfam" id="PF02517">
    <property type="entry name" value="Rce1-like"/>
    <property type="match status" value="1"/>
</dbReference>
<feature type="transmembrane region" description="Helical" evidence="1">
    <location>
        <begin position="145"/>
        <end position="164"/>
    </location>
</feature>
<proteinExistence type="predicted"/>
<dbReference type="PANTHER" id="PTHR35797">
    <property type="entry name" value="PROTEASE-RELATED"/>
    <property type="match status" value="1"/>
</dbReference>
<dbReference type="InterPro" id="IPR003675">
    <property type="entry name" value="Rce1/LyrA-like_dom"/>
</dbReference>
<evidence type="ECO:0000313" key="3">
    <source>
        <dbReference type="EMBL" id="PAV08950.1"/>
    </source>
</evidence>
<dbReference type="InterPro" id="IPR042150">
    <property type="entry name" value="MmRce1-like"/>
</dbReference>
<feature type="transmembrane region" description="Helical" evidence="1">
    <location>
        <begin position="277"/>
        <end position="297"/>
    </location>
</feature>